<dbReference type="InterPro" id="IPR013216">
    <property type="entry name" value="Methyltransf_11"/>
</dbReference>
<keyword evidence="3" id="KW-1185">Reference proteome</keyword>
<evidence type="ECO:0000259" key="1">
    <source>
        <dbReference type="Pfam" id="PF08241"/>
    </source>
</evidence>
<dbReference type="Proteomes" id="UP000600946">
    <property type="component" value="Unassembled WGS sequence"/>
</dbReference>
<sequence length="199" mass="21001">MAGDHAHVQEFFAARAADWDRKFPDDGPAFAAAVTEVGLSPGDAVLDAGCGTGRALAPLREAVGPTGVVVGVDLTPEMLAQAVRAGRDRQAALLRADVARLPLASASVDVVFGAGLISHLPQPADNLRELARVTRPGGRLALFHPIGRAALAARHGRTLTDDDLRAEPRLRPLLASANWRLLSYADEDEHFLAVAVREG</sequence>
<dbReference type="CDD" id="cd02440">
    <property type="entry name" value="AdoMet_MTases"/>
    <property type="match status" value="1"/>
</dbReference>
<dbReference type="RefSeq" id="WP_190026167.1">
    <property type="nucleotide sequence ID" value="NZ_BMUU01000001.1"/>
</dbReference>
<accession>A0ABQ2ZJL7</accession>
<keyword evidence="2" id="KW-0808">Transferase</keyword>
<evidence type="ECO:0000313" key="2">
    <source>
        <dbReference type="EMBL" id="GGY17761.1"/>
    </source>
</evidence>
<dbReference type="PANTHER" id="PTHR43591:SF24">
    <property type="entry name" value="2-METHOXY-6-POLYPRENYL-1,4-BENZOQUINOL METHYLASE, MITOCHONDRIAL"/>
    <property type="match status" value="1"/>
</dbReference>
<dbReference type="PANTHER" id="PTHR43591">
    <property type="entry name" value="METHYLTRANSFERASE"/>
    <property type="match status" value="1"/>
</dbReference>
<keyword evidence="2" id="KW-0489">Methyltransferase</keyword>
<organism evidence="2 3">
    <name type="scientific">Streptomyces xanthochromogenes</name>
    <dbReference type="NCBI Taxonomy" id="67384"/>
    <lineage>
        <taxon>Bacteria</taxon>
        <taxon>Bacillati</taxon>
        <taxon>Actinomycetota</taxon>
        <taxon>Actinomycetes</taxon>
        <taxon>Kitasatosporales</taxon>
        <taxon>Streptomycetaceae</taxon>
        <taxon>Streptomyces</taxon>
    </lineage>
</organism>
<comment type="caution">
    <text evidence="2">The sequence shown here is derived from an EMBL/GenBank/DDBJ whole genome shotgun (WGS) entry which is preliminary data.</text>
</comment>
<dbReference type="Pfam" id="PF08241">
    <property type="entry name" value="Methyltransf_11"/>
    <property type="match status" value="1"/>
</dbReference>
<protein>
    <submittedName>
        <fullName evidence="2">Methyltransferase</fullName>
    </submittedName>
</protein>
<reference evidence="3" key="1">
    <citation type="journal article" date="2019" name="Int. J. Syst. Evol. Microbiol.">
        <title>The Global Catalogue of Microorganisms (GCM) 10K type strain sequencing project: providing services to taxonomists for standard genome sequencing and annotation.</title>
        <authorList>
            <consortium name="The Broad Institute Genomics Platform"/>
            <consortium name="The Broad Institute Genome Sequencing Center for Infectious Disease"/>
            <person name="Wu L."/>
            <person name="Ma J."/>
        </authorList>
    </citation>
    <scope>NUCLEOTIDE SEQUENCE [LARGE SCALE GENOMIC DNA]</scope>
    <source>
        <strain evidence="3">JCM 4594</strain>
    </source>
</reference>
<gene>
    <name evidence="2" type="ORF">GCM10010326_07750</name>
</gene>
<feature type="domain" description="Methyltransferase type 11" evidence="1">
    <location>
        <begin position="46"/>
        <end position="141"/>
    </location>
</feature>
<dbReference type="EMBL" id="BMUU01000001">
    <property type="protein sequence ID" value="GGY17761.1"/>
    <property type="molecule type" value="Genomic_DNA"/>
</dbReference>
<dbReference type="SUPFAM" id="SSF53335">
    <property type="entry name" value="S-adenosyl-L-methionine-dependent methyltransferases"/>
    <property type="match status" value="1"/>
</dbReference>
<dbReference type="GeneID" id="96288791"/>
<evidence type="ECO:0000313" key="3">
    <source>
        <dbReference type="Proteomes" id="UP000600946"/>
    </source>
</evidence>
<dbReference type="InterPro" id="IPR029063">
    <property type="entry name" value="SAM-dependent_MTases_sf"/>
</dbReference>
<dbReference type="GO" id="GO:0008168">
    <property type="term" value="F:methyltransferase activity"/>
    <property type="evidence" value="ECO:0007669"/>
    <property type="project" value="UniProtKB-KW"/>
</dbReference>
<proteinExistence type="predicted"/>
<dbReference type="Gene3D" id="3.40.50.150">
    <property type="entry name" value="Vaccinia Virus protein VP39"/>
    <property type="match status" value="1"/>
</dbReference>
<dbReference type="GO" id="GO:0032259">
    <property type="term" value="P:methylation"/>
    <property type="evidence" value="ECO:0007669"/>
    <property type="project" value="UniProtKB-KW"/>
</dbReference>
<name>A0ABQ2ZJL7_9ACTN</name>